<dbReference type="InterPro" id="IPR035466">
    <property type="entry name" value="GlmS/AgaS_SIS"/>
</dbReference>
<reference evidence="7 8" key="1">
    <citation type="submission" date="2023-07" db="EMBL/GenBank/DDBJ databases">
        <title>Genomic Encyclopedia of Type Strains, Phase IV (KMG-IV): sequencing the most valuable type-strain genomes for metagenomic binning, comparative biology and taxonomic classification.</title>
        <authorList>
            <person name="Goeker M."/>
        </authorList>
    </citation>
    <scope>NUCLEOTIDE SEQUENCE [LARGE SCALE GENOMIC DNA]</scope>
    <source>
        <strain evidence="7 8">DSM 45903</strain>
    </source>
</reference>
<keyword evidence="5" id="KW-0812">Transmembrane</keyword>
<sequence length="356" mass="40021">METRHTHPYWMYEEIQSQPSYVRSLLDDMQNDPLLDRVTQVLLLSKRVFFTGCGTSYYTAKAGSFFAHHVFQEKNRIQSVPAFELLHHWKWNKKDAVVLFTHSGETHLALELLEKAKKDGVPVIVITGLSSGSAAKKADYVLFTGYEQEKSFAHTISYTLGATMALLFVHRLAEKQASPVEIERIDSLPDMIEAALQAEASIQETAKRFDGTRRWIVAGSGPGIALAEEIALKAVETCHIPALGLDFEQVFHGYLPMCDSDSLLIVTAVPGNARDRLDELLRAAEKIHLPVLLSSSSPSEKQPVIPVADCPEIFVPIVYVVSFHLFVYFVSVFKGLNPDWIRRDQPSYLAARKEYR</sequence>
<dbReference type="CDD" id="cd05009">
    <property type="entry name" value="SIS_GlmS_GlmD_2"/>
    <property type="match status" value="1"/>
</dbReference>
<dbReference type="EC" id="2.6.1.16" evidence="2"/>
<evidence type="ECO:0000256" key="1">
    <source>
        <dbReference type="ARBA" id="ARBA00001031"/>
    </source>
</evidence>
<feature type="domain" description="SIS" evidence="6">
    <location>
        <begin position="38"/>
        <end position="183"/>
    </location>
</feature>
<dbReference type="PANTHER" id="PTHR10937:SF0">
    <property type="entry name" value="GLUTAMINE--FRUCTOSE-6-PHOSPHATE TRANSAMINASE (ISOMERIZING)"/>
    <property type="match status" value="1"/>
</dbReference>
<dbReference type="InterPro" id="IPR046348">
    <property type="entry name" value="SIS_dom_sf"/>
</dbReference>
<organism evidence="7 8">
    <name type="scientific">Desmospora profundinema</name>
    <dbReference type="NCBI Taxonomy" id="1571184"/>
    <lineage>
        <taxon>Bacteria</taxon>
        <taxon>Bacillati</taxon>
        <taxon>Bacillota</taxon>
        <taxon>Bacilli</taxon>
        <taxon>Bacillales</taxon>
        <taxon>Thermoactinomycetaceae</taxon>
        <taxon>Desmospora</taxon>
    </lineage>
</organism>
<accession>A0ABU1IRD4</accession>
<evidence type="ECO:0000256" key="2">
    <source>
        <dbReference type="ARBA" id="ARBA00012916"/>
    </source>
</evidence>
<evidence type="ECO:0000256" key="3">
    <source>
        <dbReference type="ARBA" id="ARBA00016090"/>
    </source>
</evidence>
<dbReference type="Gene3D" id="3.40.50.10490">
    <property type="entry name" value="Glucose-6-phosphate isomerase like protein, domain 1"/>
    <property type="match status" value="2"/>
</dbReference>
<dbReference type="Proteomes" id="UP001185012">
    <property type="component" value="Unassembled WGS sequence"/>
</dbReference>
<dbReference type="CDD" id="cd05008">
    <property type="entry name" value="SIS_GlmS_GlmD_1"/>
    <property type="match status" value="1"/>
</dbReference>
<proteinExistence type="predicted"/>
<dbReference type="EMBL" id="JAVDQG010000009">
    <property type="protein sequence ID" value="MDR6227357.1"/>
    <property type="molecule type" value="Genomic_DNA"/>
</dbReference>
<dbReference type="PANTHER" id="PTHR10937">
    <property type="entry name" value="GLUCOSAMINE--FRUCTOSE-6-PHOSPHATE AMINOTRANSFERASE, ISOMERIZING"/>
    <property type="match status" value="1"/>
</dbReference>
<dbReference type="SUPFAM" id="SSF53697">
    <property type="entry name" value="SIS domain"/>
    <property type="match status" value="1"/>
</dbReference>
<protein>
    <recommendedName>
        <fullName evidence="3">Glutamine--fructose-6-phosphate aminotransferase [isomerizing]</fullName>
        <ecNumber evidence="2">2.6.1.16</ecNumber>
    </recommendedName>
</protein>
<gene>
    <name evidence="7" type="ORF">JOE21_003372</name>
</gene>
<feature type="transmembrane region" description="Helical" evidence="5">
    <location>
        <begin position="313"/>
        <end position="333"/>
    </location>
</feature>
<keyword evidence="8" id="KW-1185">Reference proteome</keyword>
<dbReference type="InterPro" id="IPR001347">
    <property type="entry name" value="SIS_dom"/>
</dbReference>
<name>A0ABU1IRD4_9BACL</name>
<dbReference type="RefSeq" id="WP_309868363.1">
    <property type="nucleotide sequence ID" value="NZ_JAVDQG010000009.1"/>
</dbReference>
<evidence type="ECO:0000313" key="8">
    <source>
        <dbReference type="Proteomes" id="UP001185012"/>
    </source>
</evidence>
<keyword evidence="5" id="KW-0472">Membrane</keyword>
<dbReference type="PROSITE" id="PS51464">
    <property type="entry name" value="SIS"/>
    <property type="match status" value="2"/>
</dbReference>
<dbReference type="InterPro" id="IPR035490">
    <property type="entry name" value="GlmS/FrlB_SIS"/>
</dbReference>
<comment type="catalytic activity">
    <reaction evidence="1">
        <text>D-fructose 6-phosphate + L-glutamine = D-glucosamine 6-phosphate + L-glutamate</text>
        <dbReference type="Rhea" id="RHEA:13237"/>
        <dbReference type="ChEBI" id="CHEBI:29985"/>
        <dbReference type="ChEBI" id="CHEBI:58359"/>
        <dbReference type="ChEBI" id="CHEBI:58725"/>
        <dbReference type="ChEBI" id="CHEBI:61527"/>
        <dbReference type="EC" id="2.6.1.16"/>
    </reaction>
</comment>
<keyword evidence="5" id="KW-1133">Transmembrane helix</keyword>
<evidence type="ECO:0000256" key="4">
    <source>
        <dbReference type="ARBA" id="ARBA00022737"/>
    </source>
</evidence>
<dbReference type="Pfam" id="PF01380">
    <property type="entry name" value="SIS"/>
    <property type="match status" value="1"/>
</dbReference>
<feature type="domain" description="SIS" evidence="6">
    <location>
        <begin position="205"/>
        <end position="341"/>
    </location>
</feature>
<comment type="caution">
    <text evidence="7">The sequence shown here is derived from an EMBL/GenBank/DDBJ whole genome shotgun (WGS) entry which is preliminary data.</text>
</comment>
<evidence type="ECO:0000256" key="5">
    <source>
        <dbReference type="SAM" id="Phobius"/>
    </source>
</evidence>
<evidence type="ECO:0000259" key="6">
    <source>
        <dbReference type="PROSITE" id="PS51464"/>
    </source>
</evidence>
<keyword evidence="4" id="KW-0677">Repeat</keyword>
<evidence type="ECO:0000313" key="7">
    <source>
        <dbReference type="EMBL" id="MDR6227357.1"/>
    </source>
</evidence>